<sequence>MPEDSTIKYTLENRRKAITPRYNINYPKDESVSANIFIHVYDDESREFTSYTTFHGMIRIFNSNTWTSLIYWSFVVMICLTFYYFYSFDIIYRYTKKPTYQMIDRSTYESRDMIYPQLIICPVNTYSQKAINDYVNSTYVAENLEDFTLRPTRWHLSELNQVANMTMDYVDALQKKLFKNCFEMIARTAVDEIDFNLCDFAEPVKTAQTYCLAFDLNKLKKRFNKLMIRFKNQDDAGYRIFVEAHGIHPLTYSHFFHLRPNTRMSVYTKLRNDTFLPKENWGNCLSSWEEIPAAKTMQIHDHLPYSIKLCEHVRVANAMLTVKGCIPYSLKKLFSKKFPICNHTMAVELDDDLVNNLEVFQCFPECNRLEYDFLRVSSRFMGPNLVTRNISILKLTMDKNIKVLRSQSRLIYIVDVLSKMGGNTSLFCGFSCVTLMETFIFLFKSVVHLAYYGNRDAAEKDEPKKSLMKLISVRSDNMGTTISIDLDNTKEISISLPSSPVAKTTRFSFSKKTSSSSDGNENNTRQLVPTLPNIDTISEKDESEIPTTPQTPEPPRERIPPAFSKRRKQFRESVHSMTADSRSRVREPVAFQARISMVSVGGYSDILPNATGRRFQRPISNLQTPLSQFKSGIGDF</sequence>
<name>A0AC34Q9Y5_9BILA</name>
<dbReference type="Proteomes" id="UP000887576">
    <property type="component" value="Unplaced"/>
</dbReference>
<accession>A0AC34Q9Y5</accession>
<reference evidence="2" key="1">
    <citation type="submission" date="2022-11" db="UniProtKB">
        <authorList>
            <consortium name="WormBaseParasite"/>
        </authorList>
    </citation>
    <scope>IDENTIFICATION</scope>
</reference>
<evidence type="ECO:0000313" key="1">
    <source>
        <dbReference type="Proteomes" id="UP000887576"/>
    </source>
</evidence>
<dbReference type="WBParaSite" id="JU765_v2.g1437.t1">
    <property type="protein sequence ID" value="JU765_v2.g1437.t1"/>
    <property type="gene ID" value="JU765_v2.g1437"/>
</dbReference>
<protein>
    <submittedName>
        <fullName evidence="2">Uncharacterized protein</fullName>
    </submittedName>
</protein>
<proteinExistence type="predicted"/>
<evidence type="ECO:0000313" key="2">
    <source>
        <dbReference type="WBParaSite" id="JU765_v2.g1437.t1"/>
    </source>
</evidence>
<organism evidence="1 2">
    <name type="scientific">Panagrolaimus sp. JU765</name>
    <dbReference type="NCBI Taxonomy" id="591449"/>
    <lineage>
        <taxon>Eukaryota</taxon>
        <taxon>Metazoa</taxon>
        <taxon>Ecdysozoa</taxon>
        <taxon>Nematoda</taxon>
        <taxon>Chromadorea</taxon>
        <taxon>Rhabditida</taxon>
        <taxon>Tylenchina</taxon>
        <taxon>Panagrolaimomorpha</taxon>
        <taxon>Panagrolaimoidea</taxon>
        <taxon>Panagrolaimidae</taxon>
        <taxon>Panagrolaimus</taxon>
    </lineage>
</organism>